<keyword evidence="4" id="KW-0862">Zinc</keyword>
<reference evidence="8" key="1">
    <citation type="submission" date="2020-05" db="EMBL/GenBank/DDBJ databases">
        <title>Evolutionary and genomic comparisons of hybrid uninucleate and nonhybrid Rhizoctonia fungi.</title>
        <authorList>
            <person name="Li C."/>
            <person name="Chen X."/>
        </authorList>
    </citation>
    <scope>NUCLEOTIDE SEQUENCE</scope>
    <source>
        <strain evidence="8">AG-1 IA</strain>
    </source>
</reference>
<dbReference type="Pfam" id="PF07727">
    <property type="entry name" value="RVT_2"/>
    <property type="match status" value="1"/>
</dbReference>
<feature type="region of interest" description="Disordered" evidence="5">
    <location>
        <begin position="287"/>
        <end position="316"/>
    </location>
</feature>
<dbReference type="GO" id="GO:0005634">
    <property type="term" value="C:nucleus"/>
    <property type="evidence" value="ECO:0007669"/>
    <property type="project" value="UniProtKB-ARBA"/>
</dbReference>
<feature type="region of interest" description="Disordered" evidence="5">
    <location>
        <begin position="789"/>
        <end position="870"/>
    </location>
</feature>
<dbReference type="InterPro" id="IPR001878">
    <property type="entry name" value="Znf_CCHC"/>
</dbReference>
<evidence type="ECO:0000256" key="2">
    <source>
        <dbReference type="ARBA" id="ARBA00022750"/>
    </source>
</evidence>
<evidence type="ECO:0000256" key="3">
    <source>
        <dbReference type="ARBA" id="ARBA00022884"/>
    </source>
</evidence>
<dbReference type="GeneID" id="67028443"/>
<feature type="compositionally biased region" description="Low complexity" evidence="5">
    <location>
        <begin position="58"/>
        <end position="72"/>
    </location>
</feature>
<keyword evidence="3" id="KW-0694">RNA-binding</keyword>
<dbReference type="InterPro" id="IPR057670">
    <property type="entry name" value="SH3_retrovirus"/>
</dbReference>
<dbReference type="Gene3D" id="4.10.60.10">
    <property type="entry name" value="Zinc finger, CCHC-type"/>
    <property type="match status" value="1"/>
</dbReference>
<dbReference type="SUPFAM" id="SSF57756">
    <property type="entry name" value="Retrovirus zinc finger-like domains"/>
    <property type="match status" value="1"/>
</dbReference>
<dbReference type="Pfam" id="PF22936">
    <property type="entry name" value="Pol_BBD"/>
    <property type="match status" value="1"/>
</dbReference>
<dbReference type="GO" id="GO:0015074">
    <property type="term" value="P:DNA integration"/>
    <property type="evidence" value="ECO:0007669"/>
    <property type="project" value="InterPro"/>
</dbReference>
<evidence type="ECO:0000256" key="4">
    <source>
        <dbReference type="PROSITE-ProRule" id="PRU00047"/>
    </source>
</evidence>
<dbReference type="EMBL" id="CP059663">
    <property type="protein sequence ID" value="QRW21175.1"/>
    <property type="molecule type" value="Genomic_DNA"/>
</dbReference>
<evidence type="ECO:0000256" key="5">
    <source>
        <dbReference type="SAM" id="MobiDB-lite"/>
    </source>
</evidence>
<dbReference type="GO" id="GO:0003723">
    <property type="term" value="F:RNA binding"/>
    <property type="evidence" value="ECO:0007669"/>
    <property type="project" value="UniProtKB-KW"/>
</dbReference>
<keyword evidence="4" id="KW-0863">Zinc-finger</keyword>
<dbReference type="Gene3D" id="3.30.420.10">
    <property type="entry name" value="Ribonuclease H-like superfamily/Ribonuclease H"/>
    <property type="match status" value="1"/>
</dbReference>
<dbReference type="InterPro" id="IPR001584">
    <property type="entry name" value="Integrase_cat-core"/>
</dbReference>
<keyword evidence="1" id="KW-0507">mRNA processing</keyword>
<dbReference type="GO" id="GO:0006397">
    <property type="term" value="P:mRNA processing"/>
    <property type="evidence" value="ECO:0007669"/>
    <property type="project" value="UniProtKB-KW"/>
</dbReference>
<evidence type="ECO:0000259" key="7">
    <source>
        <dbReference type="PROSITE" id="PS50994"/>
    </source>
</evidence>
<accession>A0A8H8NX57</accession>
<dbReference type="PROSITE" id="PS50994">
    <property type="entry name" value="INTEGRASE"/>
    <property type="match status" value="1"/>
</dbReference>
<keyword evidence="2" id="KW-0645">Protease</keyword>
<dbReference type="GO" id="GO:0004190">
    <property type="term" value="F:aspartic-type endopeptidase activity"/>
    <property type="evidence" value="ECO:0007669"/>
    <property type="project" value="UniProtKB-KW"/>
</dbReference>
<dbReference type="RefSeq" id="XP_043181412.1">
    <property type="nucleotide sequence ID" value="XM_043325980.1"/>
</dbReference>
<protein>
    <submittedName>
        <fullName evidence="8">Retrovirus-related Pol polyprotein from transposon TNT 1-94</fullName>
    </submittedName>
</protein>
<keyword evidence="2" id="KW-0064">Aspartyl protease</keyword>
<evidence type="ECO:0000256" key="1">
    <source>
        <dbReference type="ARBA" id="ARBA00022664"/>
    </source>
</evidence>
<dbReference type="Pfam" id="PF25597">
    <property type="entry name" value="SH3_retrovirus"/>
    <property type="match status" value="1"/>
</dbReference>
<feature type="compositionally biased region" description="Basic and acidic residues" evidence="5">
    <location>
        <begin position="815"/>
        <end position="836"/>
    </location>
</feature>
<dbReference type="SUPFAM" id="SSF56672">
    <property type="entry name" value="DNA/RNA polymerases"/>
    <property type="match status" value="1"/>
</dbReference>
<feature type="domain" description="CCHC-type" evidence="6">
    <location>
        <begin position="269"/>
        <end position="284"/>
    </location>
</feature>
<feature type="compositionally biased region" description="Polar residues" evidence="5">
    <location>
        <begin position="1"/>
        <end position="14"/>
    </location>
</feature>
<name>A0A8H8NX57_9AGAM</name>
<gene>
    <name evidence="8" type="ORF">RhiXN_06164</name>
</gene>
<dbReference type="InterPro" id="IPR054722">
    <property type="entry name" value="PolX-like_BBD"/>
</dbReference>
<dbReference type="InterPro" id="IPR036875">
    <property type="entry name" value="Znf_CCHC_sf"/>
</dbReference>
<dbReference type="KEGG" id="rsx:RhiXN_06164"/>
<feature type="compositionally biased region" description="Polar residues" evidence="5">
    <location>
        <begin position="837"/>
        <end position="870"/>
    </location>
</feature>
<keyword evidence="2" id="KW-0378">Hydrolase</keyword>
<dbReference type="InterPro" id="IPR012337">
    <property type="entry name" value="RNaseH-like_sf"/>
</dbReference>
<feature type="region of interest" description="Disordered" evidence="5">
    <location>
        <begin position="1"/>
        <end position="24"/>
    </location>
</feature>
<dbReference type="GO" id="GO:0008270">
    <property type="term" value="F:zinc ion binding"/>
    <property type="evidence" value="ECO:0007669"/>
    <property type="project" value="UniProtKB-KW"/>
</dbReference>
<evidence type="ECO:0000313" key="8">
    <source>
        <dbReference type="EMBL" id="QRW21175.1"/>
    </source>
</evidence>
<dbReference type="Pfam" id="PF14223">
    <property type="entry name" value="Retrotran_gag_2"/>
    <property type="match status" value="1"/>
</dbReference>
<dbReference type="Pfam" id="PF00098">
    <property type="entry name" value="zf-CCHC"/>
    <property type="match status" value="1"/>
</dbReference>
<feature type="domain" description="Integrase catalytic" evidence="7">
    <location>
        <begin position="527"/>
        <end position="700"/>
    </location>
</feature>
<dbReference type="Proteomes" id="UP000650533">
    <property type="component" value="Chromosome 6"/>
</dbReference>
<feature type="region of interest" description="Disordered" evidence="5">
    <location>
        <begin position="58"/>
        <end position="84"/>
    </location>
</feature>
<dbReference type="PANTHER" id="PTHR11439:SF483">
    <property type="entry name" value="PEPTIDE SYNTHASE GLIP-LIKE, PUTATIVE (AFU_ORTHOLOGUE AFUA_3G12920)-RELATED"/>
    <property type="match status" value="1"/>
</dbReference>
<keyword evidence="4" id="KW-0479">Metal-binding</keyword>
<dbReference type="InterPro" id="IPR013103">
    <property type="entry name" value="RVT_2"/>
</dbReference>
<dbReference type="PROSITE" id="PS50158">
    <property type="entry name" value="ZF_CCHC"/>
    <property type="match status" value="1"/>
</dbReference>
<dbReference type="SMART" id="SM00343">
    <property type="entry name" value="ZnF_C2HC"/>
    <property type="match status" value="1"/>
</dbReference>
<proteinExistence type="predicted"/>
<sequence length="1565" mass="174558">MVDTNPSTSTNNGMSGLHRIPPLRGTDNYNMWRTQMEDILTDLDLYGYVNGTITMPSLTTTTTTPSASGSSGKDAQASTSTGTNEEYLKWSKSDRKALVNIRLRVDGNVLTHIQGCTTSADAWNTLATTFQVKGTVGLIDLRRKFFSHRMTDGEDIEEHIQRMRGWFQRINDIKPNSINEADWITTLVASLPDSWDSFTQSVSFQFDMDNKSTLTNEINDLRSRILAEAHRKSIRNTDGKAFFSSNKPLFNRSVRTNSSQRGPDKSKSKCNNCGKIGHWAAECRGPGGGAYKHGQQNRGNQPNRRFNSSNKPRNNNARTHIAVAENSKTNDYAFSTFENLREDFSKSTCTWIADSGTTTHIANDQRLFTDYRKSSDYVTGVAGKEPILGRGTVELWCLIDPEKTERRKITLTNVAHVPSSPANLISLSLITDKGYRVSMDRDQLVIYGPNNELITFGSKLQNRSQGNLWKLNAKTINKVSVNNKHTPTELALVKQTGRTWLDWHKVLGHIGPQALQRIKNTNAVNGMEIVEDNIGLNFELVTDVWGPARTPSIGRYKYYVSFTDVATCFTRLGFLRHKDETLNEYKSFEALLNTQKDKKIKRVRFDNGREFVNNDWIEHAAQRGTVLETTAPYSAQQNGIAERLNRTLTDKARAMLLESAAPKFLWNEALAYACYLKNRVPTQVHGTFWKTPFEAFWGRKPDVSVLRPWGTKCYVLDQGENQSKLDSKTFTATFVGISDVQGKSWRYYKTGANRILHSRNISFPKDHAAIEDVADNTDWGELVAPPAEGEMTQTDSAAERPTEPTGTGGAHVVSKNKENDSKLPSDKKPIKSELKTEGTTSNSHTQPIQQPVVPKSNTSRSKPAMRTNPSAVTTQLIQAINALTPGSGDGIQTRSRNPNAPAISLARERGGVKISIDDTTPSGQSAPNISNKVTNLAVELEDIFAGSSNTNSSESNDHRTFSLLTDTSSVLSAPTIPSELAFALDAPPTPQSTTSIDGTLADEFGCLQLSDYTPTEPDSPLATTGHLEQSWAALADPSDPNDHPTVEEALAGPQANEWSEAMRKEVSTLKRMGTYEHVEPPKDRKPIGNKWVLTLKRNADGEPERYKARLVAQGFSQQPGIDFDKTFAPVVRLDSIRSLVSLANNNNWDIRQLNVNAAYLHAEVDKELYMRQIPYFEDGTNRVLKLKRSIYGLKQAGRMWNKLYDTKLQSIGYRPCLTDLCVYYRLEDYEGELCVSIIATHVDNSIVITSTNTTDFAISKLLGKFNMRDLGPIHYFLGIAFKRDHERGILCLNQTAYINNLVHFAGLKDAFSADTPLSPSVQLTRFDGAKPKFNYGTYIGKLLYAALCTRPDIAYAVAHLAQFTTCFGPAHVTQVKRLVRYLKGTLTLGLTYRRSAEGFGEIGYSDADWGSNLIDRKSISGHVFMLGGAAVSWSAKKQATVALSTMEAEYMALSHACTQALWMRQFFEELYLYADAPTLILSDNLAALTLSVESQFHGRSKHIDIRHHFMRDIIEKRKVTTLYVPSNENLADAFTKALPAPQFRYLMRSIMGEPIEESIEDELIN</sequence>
<dbReference type="PANTHER" id="PTHR11439">
    <property type="entry name" value="GAG-POL-RELATED RETROTRANSPOSON"/>
    <property type="match status" value="1"/>
</dbReference>
<feature type="compositionally biased region" description="Polar residues" evidence="5">
    <location>
        <begin position="294"/>
        <end position="316"/>
    </location>
</feature>
<dbReference type="SUPFAM" id="SSF53098">
    <property type="entry name" value="Ribonuclease H-like"/>
    <property type="match status" value="1"/>
</dbReference>
<dbReference type="CDD" id="cd09272">
    <property type="entry name" value="RNase_HI_RT_Ty1"/>
    <property type="match status" value="1"/>
</dbReference>
<dbReference type="InterPro" id="IPR036397">
    <property type="entry name" value="RNaseH_sf"/>
</dbReference>
<organism evidence="8 9">
    <name type="scientific">Rhizoctonia solani</name>
    <dbReference type="NCBI Taxonomy" id="456999"/>
    <lineage>
        <taxon>Eukaryota</taxon>
        <taxon>Fungi</taxon>
        <taxon>Dikarya</taxon>
        <taxon>Basidiomycota</taxon>
        <taxon>Agaricomycotina</taxon>
        <taxon>Agaricomycetes</taxon>
        <taxon>Cantharellales</taxon>
        <taxon>Ceratobasidiaceae</taxon>
        <taxon>Rhizoctonia</taxon>
    </lineage>
</organism>
<dbReference type="InterPro" id="IPR043502">
    <property type="entry name" value="DNA/RNA_pol_sf"/>
</dbReference>
<evidence type="ECO:0000313" key="9">
    <source>
        <dbReference type="Proteomes" id="UP000650533"/>
    </source>
</evidence>
<evidence type="ECO:0000259" key="6">
    <source>
        <dbReference type="PROSITE" id="PS50158"/>
    </source>
</evidence>